<dbReference type="OrthoDB" id="9800613at2"/>
<evidence type="ECO:0000256" key="3">
    <source>
        <dbReference type="ARBA" id="ARBA00022448"/>
    </source>
</evidence>
<dbReference type="Pfam" id="PF25944">
    <property type="entry name" value="Beta-barrel_RND"/>
    <property type="match status" value="1"/>
</dbReference>
<keyword evidence="9" id="KW-0449">Lipoprotein</keyword>
<evidence type="ECO:0000256" key="9">
    <source>
        <dbReference type="ARBA" id="ARBA00023288"/>
    </source>
</evidence>
<dbReference type="PANTHER" id="PTHR30158">
    <property type="entry name" value="ACRA/E-RELATED COMPONENT OF DRUG EFFLUX TRANSPORTER"/>
    <property type="match status" value="1"/>
</dbReference>
<dbReference type="GO" id="GO:0022857">
    <property type="term" value="F:transmembrane transporter activity"/>
    <property type="evidence" value="ECO:0007669"/>
    <property type="project" value="InterPro"/>
</dbReference>
<keyword evidence="3" id="KW-0813">Transport</keyword>
<dbReference type="STRING" id="29488.KS18_08710"/>
<feature type="signal peptide" evidence="10">
    <location>
        <begin position="1"/>
        <end position="21"/>
    </location>
</feature>
<dbReference type="SUPFAM" id="SSF111369">
    <property type="entry name" value="HlyD-like secretion proteins"/>
    <property type="match status" value="1"/>
</dbReference>
<dbReference type="InterPro" id="IPR006143">
    <property type="entry name" value="RND_pump_MFP"/>
</dbReference>
<evidence type="ECO:0000259" key="13">
    <source>
        <dbReference type="Pfam" id="PF25944"/>
    </source>
</evidence>
<keyword evidence="4" id="KW-1003">Cell membrane</keyword>
<dbReference type="FunFam" id="2.40.30.170:FF:000001">
    <property type="entry name" value="Multidrug resistance efflux transporter MdtE"/>
    <property type="match status" value="1"/>
</dbReference>
<dbReference type="Pfam" id="PF25876">
    <property type="entry name" value="HH_MFP_RND"/>
    <property type="match status" value="1"/>
</dbReference>
<dbReference type="PANTHER" id="PTHR30158:SF3">
    <property type="entry name" value="MULTIDRUG EFFLUX PUMP SUBUNIT ACRA-RELATED"/>
    <property type="match status" value="1"/>
</dbReference>
<dbReference type="GO" id="GO:0046677">
    <property type="term" value="P:response to antibiotic"/>
    <property type="evidence" value="ECO:0007669"/>
    <property type="project" value="TreeGrafter"/>
</dbReference>
<dbReference type="GO" id="GO:0015721">
    <property type="term" value="P:bile acid and bile salt transport"/>
    <property type="evidence" value="ECO:0007669"/>
    <property type="project" value="TreeGrafter"/>
</dbReference>
<keyword evidence="8" id="KW-0564">Palmitate</keyword>
<feature type="domain" description="Multidrug resistance protein MdtA-like C-terminal permuted SH3" evidence="14">
    <location>
        <begin position="307"/>
        <end position="368"/>
    </location>
</feature>
<evidence type="ECO:0000256" key="8">
    <source>
        <dbReference type="ARBA" id="ARBA00023139"/>
    </source>
</evidence>
<evidence type="ECO:0000256" key="4">
    <source>
        <dbReference type="ARBA" id="ARBA00022475"/>
    </source>
</evidence>
<feature type="domain" description="Multidrug resistance protein MdtA-like barrel-sandwich hybrid" evidence="12">
    <location>
        <begin position="66"/>
        <end position="209"/>
    </location>
</feature>
<dbReference type="GeneID" id="45655540"/>
<reference evidence="16" key="1">
    <citation type="submission" date="2016-10" db="EMBL/GenBank/DDBJ databases">
        <authorList>
            <person name="Varghese N."/>
            <person name="Submissions S."/>
        </authorList>
    </citation>
    <scope>NUCLEOTIDE SEQUENCE [LARGE SCALE GENOMIC DNA]</scope>
    <source>
        <strain evidence="16">ATCC 29999</strain>
    </source>
</reference>
<evidence type="ECO:0000256" key="5">
    <source>
        <dbReference type="ARBA" id="ARBA00022519"/>
    </source>
</evidence>
<evidence type="ECO:0000259" key="11">
    <source>
        <dbReference type="Pfam" id="PF25876"/>
    </source>
</evidence>
<dbReference type="Pfam" id="PF25917">
    <property type="entry name" value="BSH_RND"/>
    <property type="match status" value="1"/>
</dbReference>
<dbReference type="Gene3D" id="2.40.50.100">
    <property type="match status" value="1"/>
</dbReference>
<dbReference type="GO" id="GO:0005886">
    <property type="term" value="C:plasma membrane"/>
    <property type="evidence" value="ECO:0007669"/>
    <property type="project" value="UniProtKB-SubCell"/>
</dbReference>
<evidence type="ECO:0000256" key="1">
    <source>
        <dbReference type="ARBA" id="ARBA00004519"/>
    </source>
</evidence>
<dbReference type="NCBIfam" id="TIGR01730">
    <property type="entry name" value="RND_mfp"/>
    <property type="match status" value="1"/>
</dbReference>
<evidence type="ECO:0000256" key="7">
    <source>
        <dbReference type="ARBA" id="ARBA00023136"/>
    </source>
</evidence>
<dbReference type="Gene3D" id="2.40.420.20">
    <property type="match status" value="1"/>
</dbReference>
<sequence length="397" mass="42763">MRINRGVLPLATVLVFSGSLALSGCNDKGSQQGAGNQQAPEVGIVTLKNEPLMVTTELPGRTSAFRIAEVRPQVSGIILKRNYKEGSDVKAGTSLYQIDPATYQADYDKAKAELAKAQANAEIERLTVNRYKSLLGTNYVSQQEFDKASADYAQMNAIVQAAKSTVETARINLAYTKVTAPISGRSGKSTITEGALVSVGQPTALTTVQQLDPIYVDVTQSSDDYLRLKNEIAKGVVQKGDNKAKVHLIMENGKNYSETGYLEFSDITVDETTGSITIRAIFPNPNEELLPGMFVRAKLEEGIRRDSILVPQQGVTRTPRGEATVMVVGANEKVEPRIITANQAIGDKWLVTSGLKAGDRVIVTGLQKIKPGIPVKAEEVDLNVKSAANQAEPAKKS</sequence>
<dbReference type="Proteomes" id="UP000183223">
    <property type="component" value="Unassembled WGS sequence"/>
</dbReference>
<proteinExistence type="inferred from homology"/>
<dbReference type="InterPro" id="IPR058627">
    <property type="entry name" value="MdtA-like_C"/>
</dbReference>
<comment type="subcellular location">
    <subcellularLocation>
        <location evidence="1">Cell inner membrane</location>
        <topology evidence="1">Lipid-anchor</topology>
    </subcellularLocation>
</comment>
<evidence type="ECO:0000313" key="16">
    <source>
        <dbReference type="Proteomes" id="UP000183223"/>
    </source>
</evidence>
<dbReference type="FunFam" id="2.40.420.20:FF:000001">
    <property type="entry name" value="Efflux RND transporter periplasmic adaptor subunit"/>
    <property type="match status" value="1"/>
</dbReference>
<feature type="domain" description="Multidrug resistance protein MdtA-like alpha-helical hairpin" evidence="11">
    <location>
        <begin position="107"/>
        <end position="176"/>
    </location>
</feature>
<evidence type="ECO:0000259" key="12">
    <source>
        <dbReference type="Pfam" id="PF25917"/>
    </source>
</evidence>
<dbReference type="InterPro" id="IPR058626">
    <property type="entry name" value="MdtA-like_b-barrel"/>
</dbReference>
<evidence type="ECO:0000313" key="15">
    <source>
        <dbReference type="EMBL" id="SCZ54036.1"/>
    </source>
</evidence>
<dbReference type="FunFam" id="1.10.287.470:FF:000002">
    <property type="entry name" value="Efflux RND transporter periplasmic adaptor subunit"/>
    <property type="match status" value="1"/>
</dbReference>
<dbReference type="RefSeq" id="WP_049582553.1">
    <property type="nucleotide sequence ID" value="NZ_CAWQXX010000034.1"/>
</dbReference>
<dbReference type="AlphaFoldDB" id="A0A1G5PXP8"/>
<dbReference type="Gene3D" id="1.10.287.470">
    <property type="entry name" value="Helix hairpin bin"/>
    <property type="match status" value="1"/>
</dbReference>
<feature type="chain" id="PRO_5010335988" evidence="10">
    <location>
        <begin position="22"/>
        <end position="397"/>
    </location>
</feature>
<organism evidence="15 16">
    <name type="scientific">Photorhabdus luminescens</name>
    <name type="common">Xenorhabdus luminescens</name>
    <dbReference type="NCBI Taxonomy" id="29488"/>
    <lineage>
        <taxon>Bacteria</taxon>
        <taxon>Pseudomonadati</taxon>
        <taxon>Pseudomonadota</taxon>
        <taxon>Gammaproteobacteria</taxon>
        <taxon>Enterobacterales</taxon>
        <taxon>Morganellaceae</taxon>
        <taxon>Photorhabdus</taxon>
    </lineage>
</organism>
<evidence type="ECO:0000259" key="14">
    <source>
        <dbReference type="Pfam" id="PF25967"/>
    </source>
</evidence>
<dbReference type="Pfam" id="PF25967">
    <property type="entry name" value="RND-MFP_C"/>
    <property type="match status" value="1"/>
</dbReference>
<keyword evidence="6 10" id="KW-0732">Signal</keyword>
<protein>
    <submittedName>
        <fullName evidence="15">Membrane fusion protein, multidrug efflux system</fullName>
    </submittedName>
</protein>
<dbReference type="GO" id="GO:0140330">
    <property type="term" value="P:xenobiotic detoxification by transmembrane export across the cell outer membrane"/>
    <property type="evidence" value="ECO:0007669"/>
    <property type="project" value="UniProtKB-ARBA"/>
</dbReference>
<name>A0A1G5PXP8_PHOLU</name>
<dbReference type="EMBL" id="FMWJ01000002">
    <property type="protein sequence ID" value="SCZ54036.1"/>
    <property type="molecule type" value="Genomic_DNA"/>
</dbReference>
<keyword evidence="7" id="KW-0472">Membrane</keyword>
<dbReference type="PROSITE" id="PS51257">
    <property type="entry name" value="PROKAR_LIPOPROTEIN"/>
    <property type="match status" value="1"/>
</dbReference>
<evidence type="ECO:0000256" key="2">
    <source>
        <dbReference type="ARBA" id="ARBA00009477"/>
    </source>
</evidence>
<dbReference type="Gene3D" id="2.40.30.170">
    <property type="match status" value="1"/>
</dbReference>
<accession>A0A1G5PXP8</accession>
<keyword evidence="5" id="KW-0997">Cell inner membrane</keyword>
<dbReference type="InterPro" id="IPR058624">
    <property type="entry name" value="MdtA-like_HH"/>
</dbReference>
<feature type="domain" description="Multidrug resistance protein MdtA-like beta-barrel" evidence="13">
    <location>
        <begin position="213"/>
        <end position="302"/>
    </location>
</feature>
<comment type="similarity">
    <text evidence="2">Belongs to the membrane fusion protein (MFP) (TC 8.A.1) family.</text>
</comment>
<gene>
    <name evidence="15" type="ORF">SAMN02982990_00506</name>
</gene>
<dbReference type="InterPro" id="IPR058625">
    <property type="entry name" value="MdtA-like_BSH"/>
</dbReference>
<evidence type="ECO:0000256" key="6">
    <source>
        <dbReference type="ARBA" id="ARBA00022729"/>
    </source>
</evidence>
<keyword evidence="16" id="KW-1185">Reference proteome</keyword>
<evidence type="ECO:0000256" key="10">
    <source>
        <dbReference type="SAM" id="SignalP"/>
    </source>
</evidence>